<feature type="region of interest" description="Disordered" evidence="4">
    <location>
        <begin position="302"/>
        <end position="339"/>
    </location>
</feature>
<dbReference type="AlphaFoldDB" id="L8H025"/>
<reference evidence="7 8" key="1">
    <citation type="journal article" date="2013" name="Genome Biol.">
        <title>Genome of Acanthamoeba castellanii highlights extensive lateral gene transfer and early evolution of tyrosine kinase signaling.</title>
        <authorList>
            <person name="Clarke M."/>
            <person name="Lohan A.J."/>
            <person name="Liu B."/>
            <person name="Lagkouvardos I."/>
            <person name="Roy S."/>
            <person name="Zafar N."/>
            <person name="Bertelli C."/>
            <person name="Schilde C."/>
            <person name="Kianianmomeni A."/>
            <person name="Burglin T.R."/>
            <person name="Frech C."/>
            <person name="Turcotte B."/>
            <person name="Kopec K.O."/>
            <person name="Synnott J.M."/>
            <person name="Choo C."/>
            <person name="Paponov I."/>
            <person name="Finkler A."/>
            <person name="Soon Heng Tan C."/>
            <person name="Hutchins A.P."/>
            <person name="Weinmeier T."/>
            <person name="Rattei T."/>
            <person name="Chu J.S."/>
            <person name="Gimenez G."/>
            <person name="Irimia M."/>
            <person name="Rigden D.J."/>
            <person name="Fitzpatrick D.A."/>
            <person name="Lorenzo-Morales J."/>
            <person name="Bateman A."/>
            <person name="Chiu C.H."/>
            <person name="Tang P."/>
            <person name="Hegemann P."/>
            <person name="Fromm H."/>
            <person name="Raoult D."/>
            <person name="Greub G."/>
            <person name="Miranda-Saavedra D."/>
            <person name="Chen N."/>
            <person name="Nash P."/>
            <person name="Ginger M.L."/>
            <person name="Horn M."/>
            <person name="Schaap P."/>
            <person name="Caler L."/>
            <person name="Loftus B."/>
        </authorList>
    </citation>
    <scope>NUCLEOTIDE SEQUENCE [LARGE SCALE GENOMIC DNA]</scope>
    <source>
        <strain evidence="7 8">Neff</strain>
    </source>
</reference>
<keyword evidence="5" id="KW-1133">Transmembrane helix</keyword>
<evidence type="ECO:0000313" key="8">
    <source>
        <dbReference type="Proteomes" id="UP000011083"/>
    </source>
</evidence>
<dbReference type="GO" id="GO:0016020">
    <property type="term" value="C:membrane"/>
    <property type="evidence" value="ECO:0007669"/>
    <property type="project" value="TreeGrafter"/>
</dbReference>
<dbReference type="GO" id="GO:0051213">
    <property type="term" value="F:dioxygenase activity"/>
    <property type="evidence" value="ECO:0007669"/>
    <property type="project" value="UniProtKB-KW"/>
</dbReference>
<dbReference type="OrthoDB" id="438431at2759"/>
<evidence type="ECO:0000259" key="6">
    <source>
        <dbReference type="Pfam" id="PF05118"/>
    </source>
</evidence>
<sequence>MEIEVVIIGALVVFMLSVAIFPALLRSMRGGEKKKAKKEKRGVAKSQMCLQPGCLRCAFSTDPTSLQAFKRHLWESFRTLAQNDLQDDDQRRTIHSRVGPAIKQLVSSPSAGSAAATINPAPSLLSLKGLASINLKRKRGEEDEGEATVAQLSWIDQLLPAIPRMADEARRLWTERAADLEGEGRNMGKGWRKQEEGGGCTGWKWDLWNQGSFVEAHAQRAPETVQLLERHAADGLMVNSLIALPDGFASDVVVRLTDASNLGGPVQKECAFGFAYFHAVEKEDGDDVASAAATVALSDPDDAGLRLRNTSKSEERTGKNESDEKRSSSESQERRRRCGPTNARLRCRFVLSTRPDTSLLQVGATEEAKWEAGTCLVSDDSQPHELRAEPSGPTSEQPGEEAIALALVVDVWHPELAPIERQVLSKLFPASKDVSSSWLVD</sequence>
<evidence type="ECO:0000256" key="2">
    <source>
        <dbReference type="ARBA" id="ARBA00022964"/>
    </source>
</evidence>
<evidence type="ECO:0000256" key="1">
    <source>
        <dbReference type="ARBA" id="ARBA00007730"/>
    </source>
</evidence>
<proteinExistence type="inferred from homology"/>
<evidence type="ECO:0000256" key="5">
    <source>
        <dbReference type="SAM" id="Phobius"/>
    </source>
</evidence>
<name>L8H025_ACACF</name>
<dbReference type="PANTHER" id="PTHR46332:SF5">
    <property type="entry name" value="ASPARTATE BETA-HYDROXYLASE DOMAIN CONTAINING 2"/>
    <property type="match status" value="1"/>
</dbReference>
<dbReference type="Pfam" id="PF05118">
    <property type="entry name" value="Asp_Arg_Hydrox"/>
    <property type="match status" value="1"/>
</dbReference>
<gene>
    <name evidence="7" type="ORF">ACA1_037130</name>
</gene>
<protein>
    <recommendedName>
        <fullName evidence="6">Aspartyl/asparaginy/proline hydroxylase domain-containing protein</fullName>
    </recommendedName>
</protein>
<dbReference type="Gene3D" id="2.60.120.330">
    <property type="entry name" value="B-lactam Antibiotic, Isopenicillin N Synthase, Chain"/>
    <property type="match status" value="1"/>
</dbReference>
<keyword evidence="8" id="KW-1185">Reference proteome</keyword>
<evidence type="ECO:0000256" key="3">
    <source>
        <dbReference type="ARBA" id="ARBA00023002"/>
    </source>
</evidence>
<keyword evidence="5" id="KW-0812">Transmembrane</keyword>
<keyword evidence="2" id="KW-0223">Dioxygenase</keyword>
<dbReference type="KEGG" id="acan:ACA1_037130"/>
<keyword evidence="3" id="KW-0560">Oxidoreductase</keyword>
<dbReference type="EMBL" id="KB007940">
    <property type="protein sequence ID" value="ELR18879.1"/>
    <property type="molecule type" value="Genomic_DNA"/>
</dbReference>
<comment type="similarity">
    <text evidence="1">Belongs to the aspartyl/asparaginyl beta-hydroxylase family.</text>
</comment>
<organism evidence="7 8">
    <name type="scientific">Acanthamoeba castellanii (strain ATCC 30010 / Neff)</name>
    <dbReference type="NCBI Taxonomy" id="1257118"/>
    <lineage>
        <taxon>Eukaryota</taxon>
        <taxon>Amoebozoa</taxon>
        <taxon>Discosea</taxon>
        <taxon>Longamoebia</taxon>
        <taxon>Centramoebida</taxon>
        <taxon>Acanthamoebidae</taxon>
        <taxon>Acanthamoeba</taxon>
    </lineage>
</organism>
<dbReference type="InterPro" id="IPR027443">
    <property type="entry name" value="IPNS-like_sf"/>
</dbReference>
<evidence type="ECO:0000313" key="7">
    <source>
        <dbReference type="EMBL" id="ELR18879.1"/>
    </source>
</evidence>
<dbReference type="PANTHER" id="PTHR46332">
    <property type="entry name" value="ASPARTATE BETA-HYDROXYLASE DOMAIN-CONTAINING PROTEIN 2"/>
    <property type="match status" value="1"/>
</dbReference>
<accession>L8H025</accession>
<dbReference type="VEuPathDB" id="AmoebaDB:ACA1_037130"/>
<dbReference type="GeneID" id="14919679"/>
<feature type="transmembrane region" description="Helical" evidence="5">
    <location>
        <begin position="6"/>
        <end position="25"/>
    </location>
</feature>
<feature type="region of interest" description="Disordered" evidence="4">
    <location>
        <begin position="379"/>
        <end position="399"/>
    </location>
</feature>
<dbReference type="InterPro" id="IPR051821">
    <property type="entry name" value="Asp/Asn_beta-hydroxylase"/>
</dbReference>
<keyword evidence="5" id="KW-0472">Membrane</keyword>
<dbReference type="RefSeq" id="XP_004340938.1">
    <property type="nucleotide sequence ID" value="XM_004340890.1"/>
</dbReference>
<dbReference type="InterPro" id="IPR007803">
    <property type="entry name" value="Asp/Arg/Pro-Hydrxlase"/>
</dbReference>
<dbReference type="Proteomes" id="UP000011083">
    <property type="component" value="Unassembled WGS sequence"/>
</dbReference>
<evidence type="ECO:0000256" key="4">
    <source>
        <dbReference type="SAM" id="MobiDB-lite"/>
    </source>
</evidence>
<feature type="domain" description="Aspartyl/asparaginy/proline hydroxylase" evidence="6">
    <location>
        <begin position="337"/>
        <end position="414"/>
    </location>
</feature>
<feature type="compositionally biased region" description="Basic and acidic residues" evidence="4">
    <location>
        <begin position="311"/>
        <end position="333"/>
    </location>
</feature>